<comment type="similarity">
    <text evidence="1">Belongs to the NAD(P)-dependent epimerase/dehydratase family. SDR39U1 subfamily.</text>
</comment>
<evidence type="ECO:0000313" key="4">
    <source>
        <dbReference type="EMBL" id="MFC0048234.1"/>
    </source>
</evidence>
<reference evidence="4 5" key="1">
    <citation type="submission" date="2024-09" db="EMBL/GenBank/DDBJ databases">
        <authorList>
            <person name="Sun Q."/>
            <person name="Mori K."/>
        </authorList>
    </citation>
    <scope>NUCLEOTIDE SEQUENCE [LARGE SCALE GENOMIC DNA]</scope>
    <source>
        <strain evidence="4 5">KCTC 23315</strain>
    </source>
</reference>
<name>A0ABV6BCU4_9GAMM</name>
<proteinExistence type="inferred from homology"/>
<feature type="domain" description="DUF1731" evidence="3">
    <location>
        <begin position="249"/>
        <end position="295"/>
    </location>
</feature>
<dbReference type="InterPro" id="IPR001509">
    <property type="entry name" value="Epimerase_deHydtase"/>
</dbReference>
<dbReference type="PANTHER" id="PTHR11092">
    <property type="entry name" value="SUGAR NUCLEOTIDE EPIMERASE RELATED"/>
    <property type="match status" value="1"/>
</dbReference>
<dbReference type="SUPFAM" id="SSF51735">
    <property type="entry name" value="NAD(P)-binding Rossmann-fold domains"/>
    <property type="match status" value="1"/>
</dbReference>
<dbReference type="NCBIfam" id="TIGR01777">
    <property type="entry name" value="yfcH"/>
    <property type="match status" value="1"/>
</dbReference>
<evidence type="ECO:0000259" key="2">
    <source>
        <dbReference type="Pfam" id="PF01370"/>
    </source>
</evidence>
<dbReference type="Proteomes" id="UP001589813">
    <property type="component" value="Unassembled WGS sequence"/>
</dbReference>
<dbReference type="RefSeq" id="WP_377242223.1">
    <property type="nucleotide sequence ID" value="NZ_JBHLXP010000001.1"/>
</dbReference>
<evidence type="ECO:0000259" key="3">
    <source>
        <dbReference type="Pfam" id="PF08338"/>
    </source>
</evidence>
<dbReference type="Pfam" id="PF08338">
    <property type="entry name" value="DUF1731"/>
    <property type="match status" value="1"/>
</dbReference>
<dbReference type="PANTHER" id="PTHR11092:SF0">
    <property type="entry name" value="EPIMERASE FAMILY PROTEIN SDR39U1"/>
    <property type="match status" value="1"/>
</dbReference>
<dbReference type="Pfam" id="PF01370">
    <property type="entry name" value="Epimerase"/>
    <property type="match status" value="1"/>
</dbReference>
<evidence type="ECO:0000313" key="5">
    <source>
        <dbReference type="Proteomes" id="UP001589813"/>
    </source>
</evidence>
<organism evidence="4 5">
    <name type="scientific">Rheinheimera tilapiae</name>
    <dbReference type="NCBI Taxonomy" id="875043"/>
    <lineage>
        <taxon>Bacteria</taxon>
        <taxon>Pseudomonadati</taxon>
        <taxon>Pseudomonadota</taxon>
        <taxon>Gammaproteobacteria</taxon>
        <taxon>Chromatiales</taxon>
        <taxon>Chromatiaceae</taxon>
        <taxon>Rheinheimera</taxon>
    </lineage>
</organism>
<dbReference type="Gene3D" id="3.40.50.720">
    <property type="entry name" value="NAD(P)-binding Rossmann-like Domain"/>
    <property type="match status" value="1"/>
</dbReference>
<keyword evidence="5" id="KW-1185">Reference proteome</keyword>
<feature type="domain" description="NAD-dependent epimerase/dehydratase" evidence="2">
    <location>
        <begin position="3"/>
        <end position="221"/>
    </location>
</feature>
<sequence>MRILLTGATGLIGQALCQRWQHQHQLICLSRDVTKAQRKSNLAVHWIDSLASVDFNQLDAVVNLAGEPIAAKRWTENQKNRICQSRWQLTEQIAGAILQANTPPAVLISGSAIGFYGRQDSGSIDENCQTFYPDFSHDICARWENLAMRAQTEKTRVCILRTGVVLSEQGGALSRMVPAYRLGLGGKLADGQQYMSWIHLDDMVNIIDYMLLHSECQGIYNATAPMAVTNQQFSKLLAERLNKPELMPLPAFALRLLFGEMADLLLFGQQVYPKRLLDAGFQFQYTQLRQALASLAL</sequence>
<accession>A0ABV6BCU4</accession>
<protein>
    <submittedName>
        <fullName evidence="4">TIGR01777 family oxidoreductase</fullName>
    </submittedName>
</protein>
<dbReference type="CDD" id="cd05242">
    <property type="entry name" value="SDR_a8"/>
    <property type="match status" value="1"/>
</dbReference>
<dbReference type="InterPro" id="IPR010099">
    <property type="entry name" value="SDR39U1"/>
</dbReference>
<evidence type="ECO:0000256" key="1">
    <source>
        <dbReference type="ARBA" id="ARBA00009353"/>
    </source>
</evidence>
<dbReference type="EMBL" id="JBHLXP010000001">
    <property type="protein sequence ID" value="MFC0048234.1"/>
    <property type="molecule type" value="Genomic_DNA"/>
</dbReference>
<dbReference type="InterPro" id="IPR036291">
    <property type="entry name" value="NAD(P)-bd_dom_sf"/>
</dbReference>
<gene>
    <name evidence="4" type="ORF">ACFFJP_08035</name>
</gene>
<comment type="caution">
    <text evidence="4">The sequence shown here is derived from an EMBL/GenBank/DDBJ whole genome shotgun (WGS) entry which is preliminary data.</text>
</comment>
<dbReference type="InterPro" id="IPR013549">
    <property type="entry name" value="DUF1731"/>
</dbReference>